<feature type="non-terminal residue" evidence="3">
    <location>
        <position position="1"/>
    </location>
</feature>
<dbReference type="AlphaFoldDB" id="A0A7J6QCJ4"/>
<reference evidence="3 4" key="1">
    <citation type="submission" date="2020-04" db="EMBL/GenBank/DDBJ databases">
        <title>Perkinsus olseni comparative genomics.</title>
        <authorList>
            <person name="Bogema D.R."/>
        </authorList>
    </citation>
    <scope>NUCLEOTIDE SEQUENCE [LARGE SCALE GENOMIC DNA]</scope>
    <source>
        <strain evidence="3 4">ATCC PRA-207</strain>
    </source>
</reference>
<protein>
    <submittedName>
        <fullName evidence="3">Uncharacterized protein</fullName>
    </submittedName>
</protein>
<organism evidence="3 4">
    <name type="scientific">Perkinsus olseni</name>
    <name type="common">Perkinsus atlanticus</name>
    <dbReference type="NCBI Taxonomy" id="32597"/>
    <lineage>
        <taxon>Eukaryota</taxon>
        <taxon>Sar</taxon>
        <taxon>Alveolata</taxon>
        <taxon>Perkinsozoa</taxon>
        <taxon>Perkinsea</taxon>
        <taxon>Perkinsida</taxon>
        <taxon>Perkinsidae</taxon>
        <taxon>Perkinsus</taxon>
    </lineage>
</organism>
<keyword evidence="4" id="KW-1185">Reference proteome</keyword>
<evidence type="ECO:0000313" key="4">
    <source>
        <dbReference type="Proteomes" id="UP000553632"/>
    </source>
</evidence>
<feature type="region of interest" description="Disordered" evidence="2">
    <location>
        <begin position="42"/>
        <end position="100"/>
    </location>
</feature>
<sequence length="365" mass="39833">AKKVFQFLQVIKPWYLTEDPTCIAAAAATQCGELRGAVTVKRESLDGSSPPLASSRGVPSPTRRALLAVDENTSSNRRRSSVSSSEGESMVAECPGESSGVSSFPPVGFPSCLPSTAESDAVDRVAGPRSVAVSACASTSSLVGDSSGRKRGGGRRRSDAGVDKENLKAQANECMDLRKQLAVEQERRGKAESMVRQLKGQLREYKGRKMSDNEKDKRIDRLLRRLSLVAAELEESRRQARDAEGVHEKAMVELAAVKQGAAKERSQQAQALADLRHASTKRIAELTAERKKLEEAVAEGEGRKADVDKHRDRMVAMEIVIENLTHEGKEQTTERELLQKQVGDLKEELAALEEVKGREIDELKS</sequence>
<evidence type="ECO:0000313" key="3">
    <source>
        <dbReference type="EMBL" id="KAF4706264.1"/>
    </source>
</evidence>
<dbReference type="EMBL" id="JABANO010033758">
    <property type="protein sequence ID" value="KAF4706264.1"/>
    <property type="molecule type" value="Genomic_DNA"/>
</dbReference>
<evidence type="ECO:0000256" key="2">
    <source>
        <dbReference type="SAM" id="MobiDB-lite"/>
    </source>
</evidence>
<gene>
    <name evidence="3" type="ORF">FOZ63_006222</name>
</gene>
<proteinExistence type="predicted"/>
<accession>A0A7J6QCJ4</accession>
<dbReference type="Proteomes" id="UP000553632">
    <property type="component" value="Unassembled WGS sequence"/>
</dbReference>
<feature type="compositionally biased region" description="Low complexity" evidence="2">
    <location>
        <begin position="136"/>
        <end position="146"/>
    </location>
</feature>
<name>A0A7J6QCJ4_PEROL</name>
<feature type="region of interest" description="Disordered" evidence="2">
    <location>
        <begin position="136"/>
        <end position="164"/>
    </location>
</feature>
<feature type="non-terminal residue" evidence="3">
    <location>
        <position position="365"/>
    </location>
</feature>
<keyword evidence="1" id="KW-0175">Coiled coil</keyword>
<comment type="caution">
    <text evidence="3">The sequence shown here is derived from an EMBL/GenBank/DDBJ whole genome shotgun (WGS) entry which is preliminary data.</text>
</comment>
<feature type="coiled-coil region" evidence="1">
    <location>
        <begin position="219"/>
        <end position="362"/>
    </location>
</feature>
<evidence type="ECO:0000256" key="1">
    <source>
        <dbReference type="SAM" id="Coils"/>
    </source>
</evidence>